<organism evidence="3 4">
    <name type="scientific">Pseudoalteromonas fenneropenaei</name>
    <dbReference type="NCBI Taxonomy" id="1737459"/>
    <lineage>
        <taxon>Bacteria</taxon>
        <taxon>Pseudomonadati</taxon>
        <taxon>Pseudomonadota</taxon>
        <taxon>Gammaproteobacteria</taxon>
        <taxon>Alteromonadales</taxon>
        <taxon>Pseudoalteromonadaceae</taxon>
        <taxon>Pseudoalteromonas</taxon>
    </lineage>
</organism>
<dbReference type="Pfam" id="PF03747">
    <property type="entry name" value="ADP_ribosyl_GH"/>
    <property type="match status" value="1"/>
</dbReference>
<evidence type="ECO:0000313" key="4">
    <source>
        <dbReference type="Proteomes" id="UP001595453"/>
    </source>
</evidence>
<comment type="similarity">
    <text evidence="1">Belongs to the ADP-ribosylglycohydrolase family.</text>
</comment>
<name>A0ABV7CI23_9GAMM</name>
<dbReference type="PANTHER" id="PTHR16222">
    <property type="entry name" value="ADP-RIBOSYLGLYCOHYDROLASE"/>
    <property type="match status" value="1"/>
</dbReference>
<sequence>MLKEIAISDAYGAGFEFSTKDKIAMHNNLSNYVSHDLYKTVGKYTDDTQMSIAISELILSNKKWSDLDVASKFVECFKRDPRTGYSKGFFSVLNEVNDGNQLLLKIRNSSERNGAAMRSMPLGFIKSKSELLAKAKMQAAITHNTTMGIKSSCAVALTAHFGLHCKGEINKIKNFLEKNYFSGWEYEWQGQVSINAFDTVSAALHCLINCRDLKTLLIKCVSLGGDTDSVSSIAIGLATCFDEYENNLPNNLIESLDEKNFGMEYLDFLDRKLHDYAF</sequence>
<accession>A0ABV7CI23</accession>
<dbReference type="Proteomes" id="UP001595453">
    <property type="component" value="Unassembled WGS sequence"/>
</dbReference>
<dbReference type="PANTHER" id="PTHR16222:SF24">
    <property type="entry name" value="ADP-RIBOSYLHYDROLASE ARH3"/>
    <property type="match status" value="1"/>
</dbReference>
<dbReference type="InterPro" id="IPR036705">
    <property type="entry name" value="Ribosyl_crysJ1_sf"/>
</dbReference>
<dbReference type="InterPro" id="IPR050792">
    <property type="entry name" value="ADP-ribosylglycohydrolase"/>
</dbReference>
<evidence type="ECO:0000313" key="3">
    <source>
        <dbReference type="EMBL" id="MFC3032168.1"/>
    </source>
</evidence>
<dbReference type="InterPro" id="IPR005502">
    <property type="entry name" value="Ribosyl_crysJ1"/>
</dbReference>
<keyword evidence="2" id="KW-0378">Hydrolase</keyword>
<evidence type="ECO:0000256" key="2">
    <source>
        <dbReference type="ARBA" id="ARBA00022801"/>
    </source>
</evidence>
<evidence type="ECO:0000256" key="1">
    <source>
        <dbReference type="ARBA" id="ARBA00010702"/>
    </source>
</evidence>
<keyword evidence="4" id="KW-1185">Reference proteome</keyword>
<dbReference type="EMBL" id="JBHRSD010000011">
    <property type="protein sequence ID" value="MFC3032168.1"/>
    <property type="molecule type" value="Genomic_DNA"/>
</dbReference>
<dbReference type="RefSeq" id="WP_377122241.1">
    <property type="nucleotide sequence ID" value="NZ_JBHRSD010000011.1"/>
</dbReference>
<comment type="caution">
    <text evidence="3">The sequence shown here is derived from an EMBL/GenBank/DDBJ whole genome shotgun (WGS) entry which is preliminary data.</text>
</comment>
<dbReference type="SUPFAM" id="SSF101478">
    <property type="entry name" value="ADP-ribosylglycohydrolase"/>
    <property type="match status" value="1"/>
</dbReference>
<reference evidence="4" key="1">
    <citation type="journal article" date="2019" name="Int. J. Syst. Evol. Microbiol.">
        <title>The Global Catalogue of Microorganisms (GCM) 10K type strain sequencing project: providing services to taxonomists for standard genome sequencing and annotation.</title>
        <authorList>
            <consortium name="The Broad Institute Genomics Platform"/>
            <consortium name="The Broad Institute Genome Sequencing Center for Infectious Disease"/>
            <person name="Wu L."/>
            <person name="Ma J."/>
        </authorList>
    </citation>
    <scope>NUCLEOTIDE SEQUENCE [LARGE SCALE GENOMIC DNA]</scope>
    <source>
        <strain evidence="4">KCTC 42730</strain>
    </source>
</reference>
<gene>
    <name evidence="3" type="ORF">ACFOEE_06525</name>
</gene>
<protein>
    <submittedName>
        <fullName evidence="3">ADP-ribosylglycohydrolase family protein</fullName>
    </submittedName>
</protein>
<dbReference type="Gene3D" id="1.10.4080.10">
    <property type="entry name" value="ADP-ribosylation/Crystallin J1"/>
    <property type="match status" value="1"/>
</dbReference>
<proteinExistence type="inferred from homology"/>